<dbReference type="PATRIC" id="fig|1496.854.peg.216"/>
<evidence type="ECO:0000313" key="10">
    <source>
        <dbReference type="EMBL" id="SJT10283.1"/>
    </source>
</evidence>
<dbReference type="Gene3D" id="1.10.10.10">
    <property type="entry name" value="Winged helix-like DNA-binding domain superfamily/Winged helix DNA-binding domain"/>
    <property type="match status" value="1"/>
</dbReference>
<reference evidence="9" key="2">
    <citation type="journal article" date="2018" name="Genome Biol.">
        <title>SKESA: strategic k-mer extension for scrupulous assemblies.</title>
        <authorList>
            <person name="Souvorov A."/>
            <person name="Agarwala R."/>
            <person name="Lipman D.J."/>
        </authorList>
    </citation>
    <scope>NUCLEOTIDE SEQUENCE</scope>
    <source>
        <strain evidence="9">HN1000</strain>
    </source>
</reference>
<dbReference type="GO" id="GO:0000976">
    <property type="term" value="F:transcription cis-regulatory region binding"/>
    <property type="evidence" value="ECO:0007669"/>
    <property type="project" value="TreeGrafter"/>
</dbReference>
<dbReference type="PROSITE" id="PS50931">
    <property type="entry name" value="HTH_LYSR"/>
    <property type="match status" value="1"/>
</dbReference>
<evidence type="ECO:0000313" key="12">
    <source>
        <dbReference type="Proteomes" id="UP000189137"/>
    </source>
</evidence>
<dbReference type="InterPro" id="IPR000847">
    <property type="entry name" value="LysR_HTH_N"/>
</dbReference>
<evidence type="ECO:0000313" key="9">
    <source>
        <dbReference type="EMBL" id="HBH1540728.1"/>
    </source>
</evidence>
<accession>A0A031WDG2</accession>
<dbReference type="EMBL" id="CAADAN010000010">
    <property type="protein sequence ID" value="VFD33593.1"/>
    <property type="molecule type" value="Genomic_DNA"/>
</dbReference>
<evidence type="ECO:0000313" key="7">
    <source>
        <dbReference type="EMBL" id="CDS83218.1"/>
    </source>
</evidence>
<dbReference type="PRINTS" id="PR00039">
    <property type="entry name" value="HTHLYSR"/>
</dbReference>
<evidence type="ECO:0000313" key="6">
    <source>
        <dbReference type="EMBL" id="CDS83072.1"/>
    </source>
</evidence>
<dbReference type="Proteomes" id="UP000411588">
    <property type="component" value="Unassembled WGS sequence"/>
</dbReference>
<reference evidence="9" key="4">
    <citation type="submission" date="2021-06" db="EMBL/GenBank/DDBJ databases">
        <authorList>
            <consortium name="NCBI Pathogen Detection Project"/>
        </authorList>
    </citation>
    <scope>NUCLEOTIDE SEQUENCE</scope>
    <source>
        <strain evidence="9">HN1000</strain>
    </source>
</reference>
<dbReference type="EMBL" id="FUPS01000016">
    <property type="protein sequence ID" value="SJT10283.1"/>
    <property type="molecule type" value="Genomic_DNA"/>
</dbReference>
<evidence type="ECO:0000313" key="8">
    <source>
        <dbReference type="EMBL" id="CDS97812.1"/>
    </source>
</evidence>
<dbReference type="RefSeq" id="WP_003435002.1">
    <property type="nucleotide sequence ID" value="NZ_AP031492.1"/>
</dbReference>
<evidence type="ECO:0000256" key="1">
    <source>
        <dbReference type="ARBA" id="ARBA00009437"/>
    </source>
</evidence>
<dbReference type="InterPro" id="IPR036390">
    <property type="entry name" value="WH_DNA-bd_sf"/>
</dbReference>
<dbReference type="CDD" id="cd08420">
    <property type="entry name" value="PBP2_CysL_like"/>
    <property type="match status" value="1"/>
</dbReference>
<dbReference type="InterPro" id="IPR036388">
    <property type="entry name" value="WH-like_DNA-bd_sf"/>
</dbReference>
<dbReference type="EMBL" id="LK932465">
    <property type="protein sequence ID" value="CDS83072.1"/>
    <property type="molecule type" value="Genomic_DNA"/>
</dbReference>
<sequence>MFEELKTFVAVVEYKNFTKAGEYLNLSQPSVSKHIKNLENYFKVVLINRSIKQKTIFITESGQILYKRAKEILNLLNITYHDVSQVSDAITGHLKIGASLTIGEYILPNFLALFSKKYPDIDVEVFIKNTSIVSSHVKDYILDIGLIEGTCSSPSFIQEYFFEDKMVLALPYKSHLLKDFSFDKLQNQKWIVREDGSGTRDYLDMFLSVKEIIPKSMMVFGSNYAVKESVRNNLGITIVSNLVTSLPVLNNELSVIELGSSYNRHFSYIFPKDITLSKAATIFIEELKIFSNLNSI</sequence>
<feature type="domain" description="HTH lysR-type" evidence="5">
    <location>
        <begin position="1"/>
        <end position="50"/>
    </location>
</feature>
<keyword evidence="3" id="KW-0238">DNA-binding</keyword>
<dbReference type="EMBL" id="LK932861">
    <property type="protein sequence ID" value="CDS97812.1"/>
    <property type="molecule type" value="Genomic_DNA"/>
</dbReference>
<evidence type="ECO:0000256" key="2">
    <source>
        <dbReference type="ARBA" id="ARBA00023015"/>
    </source>
</evidence>
<dbReference type="EMBL" id="DAEPXK010000002">
    <property type="protein sequence ID" value="HBH1540728.1"/>
    <property type="molecule type" value="Genomic_DNA"/>
</dbReference>
<dbReference type="Proteomes" id="UP000189137">
    <property type="component" value="Unassembled WGS sequence"/>
</dbReference>
<dbReference type="KEGG" id="pdf:CD630DERM_01890"/>
<dbReference type="PANTHER" id="PTHR30126:SF39">
    <property type="entry name" value="HTH-TYPE TRANSCRIPTIONAL REGULATOR CYSL"/>
    <property type="match status" value="1"/>
</dbReference>
<dbReference type="GO" id="GO:0003700">
    <property type="term" value="F:DNA-binding transcription factor activity"/>
    <property type="evidence" value="ECO:0007669"/>
    <property type="project" value="InterPro"/>
</dbReference>
<keyword evidence="4" id="KW-0804">Transcription</keyword>
<reference evidence="11 13" key="3">
    <citation type="submission" date="2019-02" db="EMBL/GenBank/DDBJ databases">
        <authorList>
            <consortium name="Pathogen Informatics"/>
        </authorList>
    </citation>
    <scope>NUCLEOTIDE SEQUENCE [LARGE SCALE GENOMIC DNA]</scope>
    <source>
        <strain evidence="11">Clo34</strain>
        <strain evidence="13">clo34</strain>
        <strain evidence="10 12">VRECD0157</strain>
    </source>
</reference>
<dbReference type="InterPro" id="IPR005119">
    <property type="entry name" value="LysR_subst-bd"/>
</dbReference>
<reference evidence="6" key="1">
    <citation type="submission" date="2014-07" db="EMBL/GenBank/DDBJ databases">
        <authorList>
            <person name="Monot Marc"/>
        </authorList>
    </citation>
    <scope>NUCLEOTIDE SEQUENCE</scope>
    <source>
        <strain evidence="8">7032989</strain>
        <strain evidence="7">7032994</strain>
    </source>
</reference>
<evidence type="ECO:0000256" key="4">
    <source>
        <dbReference type="ARBA" id="ARBA00023163"/>
    </source>
</evidence>
<dbReference type="Pfam" id="PF00126">
    <property type="entry name" value="HTH_1"/>
    <property type="match status" value="1"/>
</dbReference>
<dbReference type="Pfam" id="PF03466">
    <property type="entry name" value="LysR_substrate"/>
    <property type="match status" value="1"/>
</dbReference>
<evidence type="ECO:0000259" key="5">
    <source>
        <dbReference type="PROSITE" id="PS50931"/>
    </source>
</evidence>
<dbReference type="EMBL" id="LK932347">
    <property type="protein sequence ID" value="CDS83218.1"/>
    <property type="molecule type" value="Genomic_DNA"/>
</dbReference>
<organism evidence="6">
    <name type="scientific">Clostridioides difficile</name>
    <name type="common">Peptoclostridium difficile</name>
    <dbReference type="NCBI Taxonomy" id="1496"/>
    <lineage>
        <taxon>Bacteria</taxon>
        <taxon>Bacillati</taxon>
        <taxon>Bacillota</taxon>
        <taxon>Clostridia</taxon>
        <taxon>Peptostreptococcales</taxon>
        <taxon>Peptostreptococcaceae</taxon>
        <taxon>Clostridioides</taxon>
    </lineage>
</organism>
<dbReference type="GeneID" id="66352738"/>
<keyword evidence="2" id="KW-0805">Transcription regulation</keyword>
<dbReference type="SUPFAM" id="SSF46785">
    <property type="entry name" value="Winged helix' DNA-binding domain"/>
    <property type="match status" value="1"/>
</dbReference>
<dbReference type="SUPFAM" id="SSF53850">
    <property type="entry name" value="Periplasmic binding protein-like II"/>
    <property type="match status" value="1"/>
</dbReference>
<dbReference type="PANTHER" id="PTHR30126">
    <property type="entry name" value="HTH-TYPE TRANSCRIPTIONAL REGULATOR"/>
    <property type="match status" value="1"/>
</dbReference>
<dbReference type="Proteomes" id="UP000878956">
    <property type="component" value="Unassembled WGS sequence"/>
</dbReference>
<dbReference type="AlphaFoldDB" id="A0A031WDG2"/>
<dbReference type="Gene3D" id="3.40.190.290">
    <property type="match status" value="1"/>
</dbReference>
<comment type="similarity">
    <text evidence="1">Belongs to the LysR transcriptional regulatory family.</text>
</comment>
<name>A0A031WDG2_CLODI</name>
<gene>
    <name evidence="10" type="primary">cysL_2</name>
    <name evidence="7" type="synonym">cysL</name>
    <name evidence="8" type="ORF">BN1095_210089</name>
    <name evidence="6" type="ORF">BN1096_160085</name>
    <name evidence="7" type="ORF">BN1097_140086</name>
    <name evidence="9" type="ORF">KRM00_000180</name>
    <name evidence="11" type="ORF">SAMEA1402399_02652</name>
    <name evidence="10" type="ORF">SAMEA3375112_03695</name>
</gene>
<evidence type="ECO:0000313" key="11">
    <source>
        <dbReference type="EMBL" id="VFD33593.1"/>
    </source>
</evidence>
<proteinExistence type="inferred from homology"/>
<evidence type="ECO:0000256" key="3">
    <source>
        <dbReference type="ARBA" id="ARBA00023125"/>
    </source>
</evidence>
<protein>
    <submittedName>
        <fullName evidence="10">CysJI operon transcriptional activator</fullName>
    </submittedName>
    <submittedName>
        <fullName evidence="7">HTH-type transcriptional regulator CysL</fullName>
    </submittedName>
    <submittedName>
        <fullName evidence="9">LysR family transcriptional regulator</fullName>
    </submittedName>
    <submittedName>
        <fullName evidence="6">Transcriptional regulator, LysR family</fullName>
    </submittedName>
</protein>
<evidence type="ECO:0000313" key="13">
    <source>
        <dbReference type="Proteomes" id="UP000411588"/>
    </source>
</evidence>